<proteinExistence type="predicted"/>
<name>A0A8H2ZLA0_9HELO</name>
<protein>
    <submittedName>
        <fullName evidence="1">48ca07c5-abef-4cbd-8b00-e01ea25f7dcc</fullName>
    </submittedName>
</protein>
<evidence type="ECO:0000313" key="1">
    <source>
        <dbReference type="EMBL" id="CAD6441961.1"/>
    </source>
</evidence>
<evidence type="ECO:0000313" key="2">
    <source>
        <dbReference type="Proteomes" id="UP000624404"/>
    </source>
</evidence>
<keyword evidence="2" id="KW-1185">Reference proteome</keyword>
<accession>A0A8H2ZLA0</accession>
<gene>
    <name evidence="1" type="ORF">SCLTRI_LOCUS1753</name>
</gene>
<dbReference type="Proteomes" id="UP000624404">
    <property type="component" value="Unassembled WGS sequence"/>
</dbReference>
<dbReference type="EMBL" id="CAJHIA010000007">
    <property type="protein sequence ID" value="CAD6441961.1"/>
    <property type="molecule type" value="Genomic_DNA"/>
</dbReference>
<organism evidence="1 2">
    <name type="scientific">Sclerotinia trifoliorum</name>
    <dbReference type="NCBI Taxonomy" id="28548"/>
    <lineage>
        <taxon>Eukaryota</taxon>
        <taxon>Fungi</taxon>
        <taxon>Dikarya</taxon>
        <taxon>Ascomycota</taxon>
        <taxon>Pezizomycotina</taxon>
        <taxon>Leotiomycetes</taxon>
        <taxon>Helotiales</taxon>
        <taxon>Sclerotiniaceae</taxon>
        <taxon>Sclerotinia</taxon>
    </lineage>
</organism>
<reference evidence="1" key="1">
    <citation type="submission" date="2020-10" db="EMBL/GenBank/DDBJ databases">
        <authorList>
            <person name="Kusch S."/>
        </authorList>
    </citation>
    <scope>NUCLEOTIDE SEQUENCE</scope>
    <source>
        <strain evidence="1">SwB9</strain>
    </source>
</reference>
<comment type="caution">
    <text evidence="1">The sequence shown here is derived from an EMBL/GenBank/DDBJ whole genome shotgun (WGS) entry which is preliminary data.</text>
</comment>
<sequence length="54" mass="6096">MPENHVQVAVHQTMPHISKPHFEGGPLESFTRRPTGLVGWSRIFFVGIRADEVV</sequence>
<dbReference type="AlphaFoldDB" id="A0A8H2ZLA0"/>